<dbReference type="EMBL" id="CATQJL010000112">
    <property type="protein sequence ID" value="CAJ0593643.1"/>
    <property type="molecule type" value="Genomic_DNA"/>
</dbReference>
<evidence type="ECO:0000313" key="2">
    <source>
        <dbReference type="Proteomes" id="UP001176961"/>
    </source>
</evidence>
<gene>
    <name evidence="1" type="ORF">CYNAS_LOCUS5626</name>
</gene>
<sequence>RCFPNSGYPQSLPSYHDRLRGLNLQSLKYRRIVSDLVLCFRILRLETKLRASKYWVFKPCSQRTGHVICFCCGSTH</sequence>
<reference evidence="1" key="1">
    <citation type="submission" date="2023-07" db="EMBL/GenBank/DDBJ databases">
        <authorList>
            <consortium name="CYATHOMIX"/>
        </authorList>
    </citation>
    <scope>NUCLEOTIDE SEQUENCE</scope>
    <source>
        <strain evidence="1">N/A</strain>
    </source>
</reference>
<accession>A0AA36DUG5</accession>
<name>A0AA36DUG5_CYLNA</name>
<proteinExistence type="predicted"/>
<keyword evidence="2" id="KW-1185">Reference proteome</keyword>
<evidence type="ECO:0000313" key="1">
    <source>
        <dbReference type="EMBL" id="CAJ0593643.1"/>
    </source>
</evidence>
<dbReference type="AlphaFoldDB" id="A0AA36DUG5"/>
<comment type="caution">
    <text evidence="1">The sequence shown here is derived from an EMBL/GenBank/DDBJ whole genome shotgun (WGS) entry which is preliminary data.</text>
</comment>
<protein>
    <submittedName>
        <fullName evidence="1">Uncharacterized protein</fullName>
    </submittedName>
</protein>
<organism evidence="1 2">
    <name type="scientific">Cylicocyclus nassatus</name>
    <name type="common">Nematode worm</name>
    <dbReference type="NCBI Taxonomy" id="53992"/>
    <lineage>
        <taxon>Eukaryota</taxon>
        <taxon>Metazoa</taxon>
        <taxon>Ecdysozoa</taxon>
        <taxon>Nematoda</taxon>
        <taxon>Chromadorea</taxon>
        <taxon>Rhabditida</taxon>
        <taxon>Rhabditina</taxon>
        <taxon>Rhabditomorpha</taxon>
        <taxon>Strongyloidea</taxon>
        <taxon>Strongylidae</taxon>
        <taxon>Cylicocyclus</taxon>
    </lineage>
</organism>
<feature type="non-terminal residue" evidence="1">
    <location>
        <position position="76"/>
    </location>
</feature>
<dbReference type="Proteomes" id="UP001176961">
    <property type="component" value="Unassembled WGS sequence"/>
</dbReference>